<name>A0A6J4MUV1_9ACTN</name>
<gene>
    <name evidence="2" type="ORF">AVDCRST_MAG47-511</name>
</gene>
<feature type="non-terminal residue" evidence="2">
    <location>
        <position position="1"/>
    </location>
</feature>
<organism evidence="2">
    <name type="scientific">uncultured Nocardioidaceae bacterium</name>
    <dbReference type="NCBI Taxonomy" id="253824"/>
    <lineage>
        <taxon>Bacteria</taxon>
        <taxon>Bacillati</taxon>
        <taxon>Actinomycetota</taxon>
        <taxon>Actinomycetes</taxon>
        <taxon>Propionibacteriales</taxon>
        <taxon>Nocardioidaceae</taxon>
        <taxon>environmental samples</taxon>
    </lineage>
</organism>
<feature type="compositionally biased region" description="Basic residues" evidence="1">
    <location>
        <begin position="148"/>
        <end position="169"/>
    </location>
</feature>
<dbReference type="AlphaFoldDB" id="A0A6J4MUV1"/>
<feature type="compositionally biased region" description="Low complexity" evidence="1">
    <location>
        <begin position="100"/>
        <end position="113"/>
    </location>
</feature>
<sequence length="189" mass="20038">GHPHRPGRARRPGSDREPVRAAGRHDARPAVPDGACLCRPGQGARALRLARPGCDRGRGPGGVRRPLRRAAGRAPVPRVDGRPAAGAGGARGRGVRRPRGAALGRGRLGQGADEAARRAAGLREAEVADLRGAARQAARCPPRGLGTGRRRLRRARRLPLRGRRRRHRLPGQGPFVQEGAEGSESRPPV</sequence>
<feature type="compositionally biased region" description="Basic and acidic residues" evidence="1">
    <location>
        <begin position="12"/>
        <end position="28"/>
    </location>
</feature>
<evidence type="ECO:0000256" key="1">
    <source>
        <dbReference type="SAM" id="MobiDB-lite"/>
    </source>
</evidence>
<feature type="region of interest" description="Disordered" evidence="1">
    <location>
        <begin position="1"/>
        <end position="114"/>
    </location>
</feature>
<accession>A0A6J4MUV1</accession>
<feature type="compositionally biased region" description="Basic residues" evidence="1">
    <location>
        <begin position="1"/>
        <end position="11"/>
    </location>
</feature>
<feature type="region of interest" description="Disordered" evidence="1">
    <location>
        <begin position="132"/>
        <end position="189"/>
    </location>
</feature>
<reference evidence="2" key="1">
    <citation type="submission" date="2020-02" db="EMBL/GenBank/DDBJ databases">
        <authorList>
            <person name="Meier V. D."/>
        </authorList>
    </citation>
    <scope>NUCLEOTIDE SEQUENCE</scope>
    <source>
        <strain evidence="2">AVDCRST_MAG47</strain>
    </source>
</reference>
<feature type="non-terminal residue" evidence="2">
    <location>
        <position position="189"/>
    </location>
</feature>
<dbReference type="EMBL" id="CADCUK010000036">
    <property type="protein sequence ID" value="CAA9365144.1"/>
    <property type="molecule type" value="Genomic_DNA"/>
</dbReference>
<proteinExistence type="predicted"/>
<feature type="compositionally biased region" description="Low complexity" evidence="1">
    <location>
        <begin position="72"/>
        <end position="85"/>
    </location>
</feature>
<protein>
    <submittedName>
        <fullName evidence="2">Uncharacterized protein</fullName>
    </submittedName>
</protein>
<evidence type="ECO:0000313" key="2">
    <source>
        <dbReference type="EMBL" id="CAA9365144.1"/>
    </source>
</evidence>